<reference evidence="1" key="1">
    <citation type="journal article" date="2020" name="Stud. Mycol.">
        <title>101 Dothideomycetes genomes: a test case for predicting lifestyles and emergence of pathogens.</title>
        <authorList>
            <person name="Haridas S."/>
            <person name="Albert R."/>
            <person name="Binder M."/>
            <person name="Bloem J."/>
            <person name="Labutti K."/>
            <person name="Salamov A."/>
            <person name="Andreopoulos B."/>
            <person name="Baker S."/>
            <person name="Barry K."/>
            <person name="Bills G."/>
            <person name="Bluhm B."/>
            <person name="Cannon C."/>
            <person name="Castanera R."/>
            <person name="Culley D."/>
            <person name="Daum C."/>
            <person name="Ezra D."/>
            <person name="Gonzalez J."/>
            <person name="Henrissat B."/>
            <person name="Kuo A."/>
            <person name="Liang C."/>
            <person name="Lipzen A."/>
            <person name="Lutzoni F."/>
            <person name="Magnuson J."/>
            <person name="Mondo S."/>
            <person name="Nolan M."/>
            <person name="Ohm R."/>
            <person name="Pangilinan J."/>
            <person name="Park H.-J."/>
            <person name="Ramirez L."/>
            <person name="Alfaro M."/>
            <person name="Sun H."/>
            <person name="Tritt A."/>
            <person name="Yoshinaga Y."/>
            <person name="Zwiers L.-H."/>
            <person name="Turgeon B."/>
            <person name="Goodwin S."/>
            <person name="Spatafora J."/>
            <person name="Crous P."/>
            <person name="Grigoriev I."/>
        </authorList>
    </citation>
    <scope>NUCLEOTIDE SEQUENCE</scope>
    <source>
        <strain evidence="1">ATCC 200398</strain>
    </source>
</reference>
<keyword evidence="2" id="KW-1185">Reference proteome</keyword>
<dbReference type="Proteomes" id="UP000799755">
    <property type="component" value="Unassembled WGS sequence"/>
</dbReference>
<protein>
    <submittedName>
        <fullName evidence="1">Uncharacterized protein</fullName>
    </submittedName>
</protein>
<comment type="caution">
    <text evidence="1">The sequence shown here is derived from an EMBL/GenBank/DDBJ whole genome shotgun (WGS) entry which is preliminary data.</text>
</comment>
<organism evidence="1 2">
    <name type="scientific">Lindgomyces ingoldianus</name>
    <dbReference type="NCBI Taxonomy" id="673940"/>
    <lineage>
        <taxon>Eukaryota</taxon>
        <taxon>Fungi</taxon>
        <taxon>Dikarya</taxon>
        <taxon>Ascomycota</taxon>
        <taxon>Pezizomycotina</taxon>
        <taxon>Dothideomycetes</taxon>
        <taxon>Pleosporomycetidae</taxon>
        <taxon>Pleosporales</taxon>
        <taxon>Lindgomycetaceae</taxon>
        <taxon>Lindgomyces</taxon>
    </lineage>
</organism>
<gene>
    <name evidence="1" type="ORF">BDR25DRAFT_27246</name>
</gene>
<name>A0ACB6QWM5_9PLEO</name>
<evidence type="ECO:0000313" key="2">
    <source>
        <dbReference type="Proteomes" id="UP000799755"/>
    </source>
</evidence>
<proteinExistence type="predicted"/>
<sequence>MHLFFFIEHGTASHSPMLFVFYSVATLVWLLLQIITLHCLIRICCSRDRTPSFSLPSIFSSYLSHMQRICPLKAMAWGICRTTESGEQQLLRCLASDSSPLPLSFAFLARLITLESNVTGYVFLL</sequence>
<dbReference type="EMBL" id="MU003505">
    <property type="protein sequence ID" value="KAF2471429.1"/>
    <property type="molecule type" value="Genomic_DNA"/>
</dbReference>
<evidence type="ECO:0000313" key="1">
    <source>
        <dbReference type="EMBL" id="KAF2471429.1"/>
    </source>
</evidence>
<accession>A0ACB6QWM5</accession>